<dbReference type="RefSeq" id="WP_284680285.1">
    <property type="nucleotide sequence ID" value="NZ_CP060096.1"/>
</dbReference>
<keyword evidence="1" id="KW-0051">Antiviral defense</keyword>
<dbReference type="NCBIfam" id="TIGR01894">
    <property type="entry name" value="cas_TM1795_cmr1"/>
    <property type="match status" value="1"/>
</dbReference>
<organism evidence="3 4">
    <name type="scientific">Aceticella autotrophica</name>
    <dbReference type="NCBI Taxonomy" id="2755338"/>
    <lineage>
        <taxon>Bacteria</taxon>
        <taxon>Bacillati</taxon>
        <taxon>Bacillota</taxon>
        <taxon>Clostridia</taxon>
        <taxon>Thermoanaerobacterales</taxon>
        <taxon>Thermoanaerobacteraceae</taxon>
        <taxon>Aceticella</taxon>
    </lineage>
</organism>
<evidence type="ECO:0000313" key="4">
    <source>
        <dbReference type="Proteomes" id="UP000671913"/>
    </source>
</evidence>
<dbReference type="Proteomes" id="UP000671913">
    <property type="component" value="Chromosome"/>
</dbReference>
<dbReference type="InterPro" id="IPR005537">
    <property type="entry name" value="RAMP_III_fam"/>
</dbReference>
<reference evidence="3" key="1">
    <citation type="submission" date="2020-08" db="EMBL/GenBank/DDBJ databases">
        <title>Genomic insights into the carbon and energy metabolism of the first obligate autotrophic acetogenic bacterium Aceticella autotrophica gen. nov., sp. nov.</title>
        <authorList>
            <person name="Toshchakov S.V."/>
            <person name="Elcheninov A.G."/>
            <person name="Kublanov I.V."/>
            <person name="Frolov E.N."/>
            <person name="Lebedinsky A.V."/>
        </authorList>
    </citation>
    <scope>NUCLEOTIDE SEQUENCE</scope>
    <source>
        <strain evidence="3">3443-3Ac</strain>
    </source>
</reference>
<proteinExistence type="predicted"/>
<dbReference type="AlphaFoldDB" id="A0A975AWA9"/>
<dbReference type="EMBL" id="CP060096">
    <property type="protein sequence ID" value="QSZ27583.1"/>
    <property type="molecule type" value="Genomic_DNA"/>
</dbReference>
<evidence type="ECO:0000313" key="3">
    <source>
        <dbReference type="EMBL" id="QSZ27583.1"/>
    </source>
</evidence>
<sequence>MDESRMVCEVITPMFMSGADVKNTELRTSEFKGMMRFWWRAIKTEQDIKKLREEEAKLFGGTNKGEGKSKVWMRIIPRKITCNNENPLPHKDGRFTLRAIIPPSEFELILTSQERSKKEFYENLFKISAILGGYGKRSRRGFGSIKVIEQKEQNIDLEFINNLLNRIEKNGYKIVNNKIINNKKGGKYPWIKEIAIGGNYEKYESLLKKIGNATHKYCDPSLGSGKPRMASPVYVSIIKENDGYKPIVTTLEGCFPSGYPQGNSNKQKFFIDEVIS</sequence>
<keyword evidence="4" id="KW-1185">Reference proteome</keyword>
<accession>A0A975AWA9</accession>
<evidence type="ECO:0000256" key="1">
    <source>
        <dbReference type="ARBA" id="ARBA00023118"/>
    </source>
</evidence>
<dbReference type="KEGG" id="aaut:ACETAC_01315"/>
<feature type="domain" description="CRISPR type III-associated protein" evidence="2">
    <location>
        <begin position="8"/>
        <end position="146"/>
    </location>
</feature>
<dbReference type="GO" id="GO:0051607">
    <property type="term" value="P:defense response to virus"/>
    <property type="evidence" value="ECO:0007669"/>
    <property type="project" value="UniProtKB-KW"/>
</dbReference>
<dbReference type="InterPro" id="IPR007522">
    <property type="entry name" value="CRISPR-assoc_prot_TM1795"/>
</dbReference>
<evidence type="ECO:0000259" key="2">
    <source>
        <dbReference type="Pfam" id="PF03787"/>
    </source>
</evidence>
<name>A0A975AWA9_9THEO</name>
<protein>
    <submittedName>
        <fullName evidence="3">Type III-B CRISPR module RAMP protein Cmr1</fullName>
    </submittedName>
</protein>
<gene>
    <name evidence="3" type="primary">cmr1</name>
    <name evidence="3" type="ORF">ACETAC_01315</name>
</gene>
<dbReference type="Pfam" id="PF03787">
    <property type="entry name" value="RAMPs"/>
    <property type="match status" value="1"/>
</dbReference>